<dbReference type="InterPro" id="IPR003305">
    <property type="entry name" value="CenC_carb-bd"/>
</dbReference>
<feature type="domain" description="CBM-cenC" evidence="2">
    <location>
        <begin position="20"/>
        <end position="152"/>
    </location>
</feature>
<accession>A0ABP8I4J0</accession>
<dbReference type="Gene3D" id="2.60.120.260">
    <property type="entry name" value="Galactose-binding domain-like"/>
    <property type="match status" value="1"/>
</dbReference>
<evidence type="ECO:0000256" key="1">
    <source>
        <dbReference type="ARBA" id="ARBA00022801"/>
    </source>
</evidence>
<evidence type="ECO:0000259" key="2">
    <source>
        <dbReference type="Pfam" id="PF02018"/>
    </source>
</evidence>
<gene>
    <name evidence="3" type="ORF">GCM10023185_09080</name>
</gene>
<reference evidence="4" key="1">
    <citation type="journal article" date="2019" name="Int. J. Syst. Evol. Microbiol.">
        <title>The Global Catalogue of Microorganisms (GCM) 10K type strain sequencing project: providing services to taxonomists for standard genome sequencing and annotation.</title>
        <authorList>
            <consortium name="The Broad Institute Genomics Platform"/>
            <consortium name="The Broad Institute Genome Sequencing Center for Infectious Disease"/>
            <person name="Wu L."/>
            <person name="Ma J."/>
        </authorList>
    </citation>
    <scope>NUCLEOTIDE SEQUENCE [LARGE SCALE GENOMIC DNA]</scope>
    <source>
        <strain evidence="4">JCM 17923</strain>
    </source>
</reference>
<proteinExistence type="predicted"/>
<evidence type="ECO:0000313" key="4">
    <source>
        <dbReference type="Proteomes" id="UP001501153"/>
    </source>
</evidence>
<keyword evidence="4" id="KW-1185">Reference proteome</keyword>
<dbReference type="InterPro" id="IPR008979">
    <property type="entry name" value="Galactose-bd-like_sf"/>
</dbReference>
<dbReference type="Pfam" id="PF02018">
    <property type="entry name" value="CBM_4_9"/>
    <property type="match status" value="1"/>
</dbReference>
<evidence type="ECO:0000313" key="3">
    <source>
        <dbReference type="EMBL" id="GAA4350909.1"/>
    </source>
</evidence>
<comment type="caution">
    <text evidence="3">The sequence shown here is derived from an EMBL/GenBank/DDBJ whole genome shotgun (WGS) entry which is preliminary data.</text>
</comment>
<dbReference type="Proteomes" id="UP001501153">
    <property type="component" value="Unassembled WGS sequence"/>
</dbReference>
<dbReference type="EMBL" id="BAABGZ010000013">
    <property type="protein sequence ID" value="GAA4350909.1"/>
    <property type="molecule type" value="Genomic_DNA"/>
</dbReference>
<keyword evidence="1" id="KW-0378">Hydrolase</keyword>
<name>A0ABP8I4J0_9BACT</name>
<protein>
    <recommendedName>
        <fullName evidence="2">CBM-cenC domain-containing protein</fullName>
    </recommendedName>
</protein>
<dbReference type="SUPFAM" id="SSF49785">
    <property type="entry name" value="Galactose-binding domain-like"/>
    <property type="match status" value="1"/>
</dbReference>
<sequence length="170" mass="18770">MSLGLGACSTDSSSDMPTGMITRNDFENTQGWGGANEPTVTTEKAHSGKYSITVNPQYEFSHTYIRTLGQMTGGKPKKMTVTAWAWVPDKESTAVIVVDIKHSPENGAQVFYETLDLVPAVQEFKAWRKVSKTFNLPDSIASTNQCKVYLWRGSSPRPVFVDDVSIEVEN</sequence>
<organism evidence="3 4">
    <name type="scientific">Hymenobacter saemangeumensis</name>
    <dbReference type="NCBI Taxonomy" id="1084522"/>
    <lineage>
        <taxon>Bacteria</taxon>
        <taxon>Pseudomonadati</taxon>
        <taxon>Bacteroidota</taxon>
        <taxon>Cytophagia</taxon>
        <taxon>Cytophagales</taxon>
        <taxon>Hymenobacteraceae</taxon>
        <taxon>Hymenobacter</taxon>
    </lineage>
</organism>